<dbReference type="GO" id="GO:0050515">
    <property type="term" value="F:4-(cytidine 5'-diphospho)-2-C-methyl-D-erythritol kinase activity"/>
    <property type="evidence" value="ECO:0007669"/>
    <property type="project" value="UniProtKB-UniRule"/>
</dbReference>
<dbReference type="HAMAP" id="MF_00061">
    <property type="entry name" value="IspE"/>
    <property type="match status" value="1"/>
</dbReference>
<dbReference type="PIRSF" id="PIRSF010376">
    <property type="entry name" value="IspE"/>
    <property type="match status" value="1"/>
</dbReference>
<dbReference type="UniPathway" id="UPA00056">
    <property type="reaction ID" value="UER00094"/>
</dbReference>
<evidence type="ECO:0000313" key="13">
    <source>
        <dbReference type="EMBL" id="TCU98481.1"/>
    </source>
</evidence>
<sequence length="333" mass="35887">MFGLRDGGGAEDALLDVPAPAKINLFLHVVGRRADGYHLLQTAFRFVDLCDRLDFALRDDGRIVCENTLPGVAPENDLIFRAATALREACGVRQGASIRCRKTIPAGGGLGGGSSDAATTLIALNRLWRTGLTRDQLLRLALPLGADVPIFVFGRPAFAEGIGERLSALPMLERAYVIIKPAAAIATASVFSHPDLTRNSPSFIMSVFADWLMANKAANDFGEGSGENPSGSICSDGKIGCAYFGRNDLEPVVLAENPGVRRVRLFLGQLGFQSRMTGSGACFFVEFATLAQARMCQQKIAAKIAETGKRDALIENTWVCQGLNDHPLRYWID</sequence>
<feature type="active site" evidence="10">
    <location>
        <position position="22"/>
    </location>
</feature>
<dbReference type="InterPro" id="IPR006204">
    <property type="entry name" value="GHMP_kinase_N_dom"/>
</dbReference>
<keyword evidence="7 10" id="KW-0067">ATP-binding</keyword>
<keyword evidence="14" id="KW-1185">Reference proteome</keyword>
<comment type="catalytic activity">
    <reaction evidence="10">
        <text>4-CDP-2-C-methyl-D-erythritol + ATP = 4-CDP-2-C-methyl-D-erythritol 2-phosphate + ADP + H(+)</text>
        <dbReference type="Rhea" id="RHEA:18437"/>
        <dbReference type="ChEBI" id="CHEBI:15378"/>
        <dbReference type="ChEBI" id="CHEBI:30616"/>
        <dbReference type="ChEBI" id="CHEBI:57823"/>
        <dbReference type="ChEBI" id="CHEBI:57919"/>
        <dbReference type="ChEBI" id="CHEBI:456216"/>
        <dbReference type="EC" id="2.7.1.148"/>
    </reaction>
</comment>
<evidence type="ECO:0000256" key="9">
    <source>
        <dbReference type="ARBA" id="ARBA00032554"/>
    </source>
</evidence>
<organism evidence="13 14">
    <name type="scientific">Paracandidimonas soli</name>
    <dbReference type="NCBI Taxonomy" id="1917182"/>
    <lineage>
        <taxon>Bacteria</taxon>
        <taxon>Pseudomonadati</taxon>
        <taxon>Pseudomonadota</taxon>
        <taxon>Betaproteobacteria</taxon>
        <taxon>Burkholderiales</taxon>
        <taxon>Alcaligenaceae</taxon>
        <taxon>Paracandidimonas</taxon>
    </lineage>
</organism>
<dbReference type="Gene3D" id="3.30.70.890">
    <property type="entry name" value="GHMP kinase, C-terminal domain"/>
    <property type="match status" value="1"/>
</dbReference>
<keyword evidence="5 10" id="KW-0547">Nucleotide-binding</keyword>
<comment type="caution">
    <text evidence="13">The sequence shown here is derived from an EMBL/GenBank/DDBJ whole genome shotgun (WGS) entry which is preliminary data.</text>
</comment>
<feature type="domain" description="GHMP kinase N-terminal" evidence="11">
    <location>
        <begin position="78"/>
        <end position="154"/>
    </location>
</feature>
<evidence type="ECO:0000256" key="6">
    <source>
        <dbReference type="ARBA" id="ARBA00022777"/>
    </source>
</evidence>
<dbReference type="PANTHER" id="PTHR43527:SF2">
    <property type="entry name" value="4-DIPHOSPHOCYTIDYL-2-C-METHYL-D-ERYTHRITOL KINASE, CHLOROPLASTIC"/>
    <property type="match status" value="1"/>
</dbReference>
<evidence type="ECO:0000256" key="7">
    <source>
        <dbReference type="ARBA" id="ARBA00022840"/>
    </source>
</evidence>
<dbReference type="Pfam" id="PF08544">
    <property type="entry name" value="GHMP_kinases_C"/>
    <property type="match status" value="1"/>
</dbReference>
<keyword evidence="4 10" id="KW-0808">Transferase</keyword>
<dbReference type="Gene3D" id="3.30.230.10">
    <property type="match status" value="1"/>
</dbReference>
<evidence type="ECO:0000256" key="2">
    <source>
        <dbReference type="ARBA" id="ARBA00012052"/>
    </source>
</evidence>
<dbReference type="InterPro" id="IPR013750">
    <property type="entry name" value="GHMP_kinase_C_dom"/>
</dbReference>
<dbReference type="Pfam" id="PF00288">
    <property type="entry name" value="GHMP_kinases_N"/>
    <property type="match status" value="1"/>
</dbReference>
<evidence type="ECO:0000256" key="5">
    <source>
        <dbReference type="ARBA" id="ARBA00022741"/>
    </source>
</evidence>
<protein>
    <recommendedName>
        <fullName evidence="3 10">4-diphosphocytidyl-2-C-methyl-D-erythritol kinase</fullName>
        <shortName evidence="10">CMK</shortName>
        <ecNumber evidence="2 10">2.7.1.148</ecNumber>
    </recommendedName>
    <alternativeName>
        <fullName evidence="9 10">4-(cytidine-5'-diphospho)-2-C-methyl-D-erythritol kinase</fullName>
    </alternativeName>
</protein>
<comment type="pathway">
    <text evidence="10">Isoprenoid biosynthesis; isopentenyl diphosphate biosynthesis via DXP pathway; isopentenyl diphosphate from 1-deoxy-D-xylulose 5-phosphate: step 3/6.</text>
</comment>
<dbReference type="AlphaFoldDB" id="A0A4R3V4L3"/>
<evidence type="ECO:0000256" key="1">
    <source>
        <dbReference type="ARBA" id="ARBA00009684"/>
    </source>
</evidence>
<reference evidence="13 14" key="1">
    <citation type="submission" date="2019-03" db="EMBL/GenBank/DDBJ databases">
        <title>Genomic Encyclopedia of Type Strains, Phase IV (KMG-IV): sequencing the most valuable type-strain genomes for metagenomic binning, comparative biology and taxonomic classification.</title>
        <authorList>
            <person name="Goeker M."/>
        </authorList>
    </citation>
    <scope>NUCLEOTIDE SEQUENCE [LARGE SCALE GENOMIC DNA]</scope>
    <source>
        <strain evidence="13 14">DSM 100048</strain>
    </source>
</reference>
<name>A0A4R3V4L3_9BURK</name>
<keyword evidence="6 10" id="KW-0418">Kinase</keyword>
<dbReference type="InterPro" id="IPR036554">
    <property type="entry name" value="GHMP_kinase_C_sf"/>
</dbReference>
<dbReference type="SUPFAM" id="SSF54211">
    <property type="entry name" value="Ribosomal protein S5 domain 2-like"/>
    <property type="match status" value="1"/>
</dbReference>
<comment type="similarity">
    <text evidence="1 10">Belongs to the GHMP kinase family. IspE subfamily.</text>
</comment>
<dbReference type="EC" id="2.7.1.148" evidence="2 10"/>
<dbReference type="PANTHER" id="PTHR43527">
    <property type="entry name" value="4-DIPHOSPHOCYTIDYL-2-C-METHYL-D-ERYTHRITOL KINASE, CHLOROPLASTIC"/>
    <property type="match status" value="1"/>
</dbReference>
<evidence type="ECO:0000256" key="10">
    <source>
        <dbReference type="HAMAP-Rule" id="MF_00061"/>
    </source>
</evidence>
<dbReference type="NCBIfam" id="TIGR00154">
    <property type="entry name" value="ispE"/>
    <property type="match status" value="1"/>
</dbReference>
<feature type="active site" evidence="10">
    <location>
        <position position="147"/>
    </location>
</feature>
<dbReference type="GO" id="GO:0016114">
    <property type="term" value="P:terpenoid biosynthetic process"/>
    <property type="evidence" value="ECO:0007669"/>
    <property type="project" value="UniProtKB-UniRule"/>
</dbReference>
<feature type="binding site" evidence="10">
    <location>
        <begin position="105"/>
        <end position="115"/>
    </location>
    <ligand>
        <name>ATP</name>
        <dbReference type="ChEBI" id="CHEBI:30616"/>
    </ligand>
</feature>
<dbReference type="GO" id="GO:0005524">
    <property type="term" value="F:ATP binding"/>
    <property type="evidence" value="ECO:0007669"/>
    <property type="project" value="UniProtKB-UniRule"/>
</dbReference>
<dbReference type="InterPro" id="IPR020568">
    <property type="entry name" value="Ribosomal_Su5_D2-typ_SF"/>
</dbReference>
<evidence type="ECO:0000256" key="8">
    <source>
        <dbReference type="ARBA" id="ARBA00023229"/>
    </source>
</evidence>
<evidence type="ECO:0000259" key="11">
    <source>
        <dbReference type="Pfam" id="PF00288"/>
    </source>
</evidence>
<proteinExistence type="inferred from homology"/>
<dbReference type="GO" id="GO:0019288">
    <property type="term" value="P:isopentenyl diphosphate biosynthetic process, methylerythritol 4-phosphate pathway"/>
    <property type="evidence" value="ECO:0007669"/>
    <property type="project" value="UniProtKB-UniRule"/>
</dbReference>
<evidence type="ECO:0000256" key="3">
    <source>
        <dbReference type="ARBA" id="ARBA00017473"/>
    </source>
</evidence>
<evidence type="ECO:0000256" key="4">
    <source>
        <dbReference type="ARBA" id="ARBA00022679"/>
    </source>
</evidence>
<dbReference type="InterPro" id="IPR014721">
    <property type="entry name" value="Ribsml_uS5_D2-typ_fold_subgr"/>
</dbReference>
<comment type="function">
    <text evidence="10">Catalyzes the phosphorylation of the position 2 hydroxy group of 4-diphosphocytidyl-2C-methyl-D-erythritol.</text>
</comment>
<dbReference type="SUPFAM" id="SSF55060">
    <property type="entry name" value="GHMP Kinase, C-terminal domain"/>
    <property type="match status" value="1"/>
</dbReference>
<gene>
    <name evidence="10" type="primary">ispE</name>
    <name evidence="13" type="ORF">EV686_105181</name>
</gene>
<keyword evidence="8 10" id="KW-0414">Isoprene biosynthesis</keyword>
<evidence type="ECO:0000313" key="14">
    <source>
        <dbReference type="Proteomes" id="UP000294692"/>
    </source>
</evidence>
<dbReference type="EMBL" id="SMBX01000005">
    <property type="protein sequence ID" value="TCU98481.1"/>
    <property type="molecule type" value="Genomic_DNA"/>
</dbReference>
<feature type="domain" description="GHMP kinase C-terminal" evidence="12">
    <location>
        <begin position="244"/>
        <end position="301"/>
    </location>
</feature>
<dbReference type="Proteomes" id="UP000294692">
    <property type="component" value="Unassembled WGS sequence"/>
</dbReference>
<accession>A0A4R3V4L3</accession>
<evidence type="ECO:0000259" key="12">
    <source>
        <dbReference type="Pfam" id="PF08544"/>
    </source>
</evidence>
<dbReference type="InterPro" id="IPR004424">
    <property type="entry name" value="IspE"/>
</dbReference>